<accession>A0ABQ7EQD9</accession>
<name>A0ABQ7EQD9_BRACR</name>
<keyword evidence="1" id="KW-0175">Coiled coil</keyword>
<gene>
    <name evidence="2" type="ORF">DY000_02048555</name>
</gene>
<proteinExistence type="predicted"/>
<evidence type="ECO:0000313" key="2">
    <source>
        <dbReference type="EMBL" id="KAF3605610.1"/>
    </source>
</evidence>
<dbReference type="Proteomes" id="UP000266723">
    <property type="component" value="Unassembled WGS sequence"/>
</dbReference>
<keyword evidence="3" id="KW-1185">Reference proteome</keyword>
<feature type="coiled-coil region" evidence="1">
    <location>
        <begin position="35"/>
        <end position="62"/>
    </location>
</feature>
<dbReference type="EMBL" id="QGKV02000297">
    <property type="protein sequence ID" value="KAF3605610.1"/>
    <property type="molecule type" value="Genomic_DNA"/>
</dbReference>
<evidence type="ECO:0000313" key="3">
    <source>
        <dbReference type="Proteomes" id="UP000266723"/>
    </source>
</evidence>
<organism evidence="2 3">
    <name type="scientific">Brassica cretica</name>
    <name type="common">Mustard</name>
    <dbReference type="NCBI Taxonomy" id="69181"/>
    <lineage>
        <taxon>Eukaryota</taxon>
        <taxon>Viridiplantae</taxon>
        <taxon>Streptophyta</taxon>
        <taxon>Embryophyta</taxon>
        <taxon>Tracheophyta</taxon>
        <taxon>Spermatophyta</taxon>
        <taxon>Magnoliopsida</taxon>
        <taxon>eudicotyledons</taxon>
        <taxon>Gunneridae</taxon>
        <taxon>Pentapetalae</taxon>
        <taxon>rosids</taxon>
        <taxon>malvids</taxon>
        <taxon>Brassicales</taxon>
        <taxon>Brassicaceae</taxon>
        <taxon>Brassiceae</taxon>
        <taxon>Brassica</taxon>
    </lineage>
</organism>
<evidence type="ECO:0000256" key="1">
    <source>
        <dbReference type="SAM" id="Coils"/>
    </source>
</evidence>
<sequence>MKVSKSSLLTSRLCGSCACMYLIIGHHWNGDKPWRRYVRRRLRNKREEVEVLENEIEAGDDVDLAVTNDG</sequence>
<comment type="caution">
    <text evidence="2">The sequence shown here is derived from an EMBL/GenBank/DDBJ whole genome shotgun (WGS) entry which is preliminary data.</text>
</comment>
<reference evidence="2 3" key="1">
    <citation type="journal article" date="2020" name="BMC Genomics">
        <title>Intraspecific diversification of the crop wild relative Brassica cretica Lam. using demographic model selection.</title>
        <authorList>
            <person name="Kioukis A."/>
            <person name="Michalopoulou V.A."/>
            <person name="Briers L."/>
            <person name="Pirintsos S."/>
            <person name="Studholme D.J."/>
            <person name="Pavlidis P."/>
            <person name="Sarris P.F."/>
        </authorList>
    </citation>
    <scope>NUCLEOTIDE SEQUENCE [LARGE SCALE GENOMIC DNA]</scope>
    <source>
        <strain evidence="3">cv. PFS-1207/04</strain>
    </source>
</reference>
<protein>
    <submittedName>
        <fullName evidence="2">Uncharacterized protein</fullName>
    </submittedName>
</protein>